<gene>
    <name evidence="1" type="ORF">EHQ62_13715</name>
</gene>
<comment type="caution">
    <text evidence="1">The sequence shown here is derived from an EMBL/GenBank/DDBJ whole genome shotgun (WGS) entry which is preliminary data.</text>
</comment>
<dbReference type="Proteomes" id="UP000297567">
    <property type="component" value="Unassembled WGS sequence"/>
</dbReference>
<protein>
    <submittedName>
        <fullName evidence="1">Bacteriocin-protection protein, YdeI/OmpD-associated family</fullName>
    </submittedName>
</protein>
<proteinExistence type="predicted"/>
<dbReference type="Pfam" id="PF13376">
    <property type="entry name" value="OmdA"/>
    <property type="match status" value="1"/>
</dbReference>
<accession>A0A4Z0ZTE5</accession>
<dbReference type="RefSeq" id="WP_135643627.1">
    <property type="nucleotide sequence ID" value="NZ_RQGH01000026.1"/>
</dbReference>
<keyword evidence="2" id="KW-1185">Reference proteome</keyword>
<evidence type="ECO:0000313" key="2">
    <source>
        <dbReference type="Proteomes" id="UP000297567"/>
    </source>
</evidence>
<name>A0A4Z0ZTE5_9LEPT</name>
<reference evidence="1" key="1">
    <citation type="journal article" date="2019" name="PLoS Negl. Trop. Dis.">
        <title>Revisiting the worldwide diversity of Leptospira species in the environment.</title>
        <authorList>
            <person name="Vincent A.T."/>
            <person name="Schiettekatte O."/>
            <person name="Bourhy P."/>
            <person name="Veyrier F.J."/>
            <person name="Picardeau M."/>
        </authorList>
    </citation>
    <scope>NUCLEOTIDE SEQUENCE [LARGE SCALE GENOMIC DNA]</scope>
    <source>
        <strain evidence="1">201702451</strain>
    </source>
</reference>
<evidence type="ECO:0000313" key="1">
    <source>
        <dbReference type="EMBL" id="TGL65612.1"/>
    </source>
</evidence>
<sequence>MALEGDANIQSFSSSKEWKDWLRKNFSSKDDGIWLRIYKKDSGIKTITYEEALDEALCFGWIDSQKKTYDETSWIQKFTPRRAKSIWSKRNREKVETLIQEKRMQPNGLKEMEAAIKDGRWEKAYESQSKMEMPKDFLVRLKKNKKAYEFFQSLNKSNHFAMAWRLQTAKKPETREKRMNQLLEMMENQQKIH</sequence>
<organism evidence="1 2">
    <name type="scientific">Leptospira jelokensis</name>
    <dbReference type="NCBI Taxonomy" id="2484931"/>
    <lineage>
        <taxon>Bacteria</taxon>
        <taxon>Pseudomonadati</taxon>
        <taxon>Spirochaetota</taxon>
        <taxon>Spirochaetia</taxon>
        <taxon>Leptospirales</taxon>
        <taxon>Leptospiraceae</taxon>
        <taxon>Leptospira</taxon>
    </lineage>
</organism>
<dbReference type="EMBL" id="RQGH01000026">
    <property type="protein sequence ID" value="TGL65612.1"/>
    <property type="molecule type" value="Genomic_DNA"/>
</dbReference>
<dbReference type="AlphaFoldDB" id="A0A4Z0ZTE5"/>